<dbReference type="RefSeq" id="WP_311483908.1">
    <property type="nucleotide sequence ID" value="NZ_JAVRHP010000022.1"/>
</dbReference>
<proteinExistence type="predicted"/>
<sequence length="744" mass="85636">MFDNRIRFILNSKFGKLELDQDPMGWDDTKLLIGRSEKTYGIFVNLTNNLRFTGAAKEYLERAFKIDKVQANVKLTKLVKHPQTDEWNLSFAGYLELSTRKIKDGYFECDVMEGGLRELLVSNIREKFELNRTTDIKGNSIPKLNTDKVSIQGREIYLLSKLRNENVQEFTAHSGKWNSIDEDRTSFHPLPLNVIANADPENIQPPFPTYELDDRWNDPSMANMFYYKAERDMGRTRFSINTSFKLDVTGNRINDLNLKLVLDRYICDDNGDNLRLQEGGRTILKDIGDPRRIDDDNEQLISYSTTTPLEFEPKINESFALGLLMVGQFGGGFPIRFDGWADVHYSDYNAKVTVAVDSFYQRTKAKAITLFEAGQRLSEIYTGKPCFESSILSSGKWKDLITMPGGWLRNLAKTDEQGKVIEWPITWSWEDLYKTLNAITPVAYGIISEGAKQKLVLENIDYFFQRYVTVDLGEIQVEERTTAAEFYYSSITTGYTKGGDYERPLGLDEYNTQGNWITPVTVTVPGNKFEVLSPSRTDSYGVEDARRRQYGESAEEDSPYDKDNFVIDAKETGSISRSTRAAKFYEPKKWQDDFEQRPTGVYSPDTAFNLRLSPANNLLRHSRWFNGGLYYMPEDYVRFSSSEGNSELMTQLPGEDPVKENADFEIGKLDRPIFEPEWIKAKLPFDQTILEKIQGHTESNGKRINNYYGMFKYVPSDTGIEERAFMFKTEVKNEFEFKLLRVFG</sequence>
<evidence type="ECO:0000256" key="1">
    <source>
        <dbReference type="SAM" id="MobiDB-lite"/>
    </source>
</evidence>
<dbReference type="EMBL" id="JAVRHP010000022">
    <property type="protein sequence ID" value="MDT0649751.1"/>
    <property type="molecule type" value="Genomic_DNA"/>
</dbReference>
<accession>A0ABU3CTY8</accession>
<evidence type="ECO:0000313" key="2">
    <source>
        <dbReference type="EMBL" id="MDT0649751.1"/>
    </source>
</evidence>
<feature type="region of interest" description="Disordered" evidence="1">
    <location>
        <begin position="540"/>
        <end position="561"/>
    </location>
</feature>
<comment type="caution">
    <text evidence="2">The sequence shown here is derived from an EMBL/GenBank/DDBJ whole genome shotgun (WGS) entry which is preliminary data.</text>
</comment>
<dbReference type="Proteomes" id="UP001248819">
    <property type="component" value="Unassembled WGS sequence"/>
</dbReference>
<gene>
    <name evidence="2" type="ORF">RM529_06330</name>
</gene>
<protein>
    <submittedName>
        <fullName evidence="2">Uncharacterized protein</fullName>
    </submittedName>
</protein>
<name>A0ABU3CTY8_9FLAO</name>
<organism evidence="2 3">
    <name type="scientific">Autumnicola edwardsiae</name>
    <dbReference type="NCBI Taxonomy" id="3075594"/>
    <lineage>
        <taxon>Bacteria</taxon>
        <taxon>Pseudomonadati</taxon>
        <taxon>Bacteroidota</taxon>
        <taxon>Flavobacteriia</taxon>
        <taxon>Flavobacteriales</taxon>
        <taxon>Flavobacteriaceae</taxon>
        <taxon>Autumnicola</taxon>
    </lineage>
</organism>
<keyword evidence="3" id="KW-1185">Reference proteome</keyword>
<evidence type="ECO:0000313" key="3">
    <source>
        <dbReference type="Proteomes" id="UP001248819"/>
    </source>
</evidence>
<reference evidence="2 3" key="1">
    <citation type="submission" date="2023-09" db="EMBL/GenBank/DDBJ databases">
        <authorList>
            <person name="Rey-Velasco X."/>
        </authorList>
    </citation>
    <scope>NUCLEOTIDE SEQUENCE [LARGE SCALE GENOMIC DNA]</scope>
    <source>
        <strain evidence="2 3">F297</strain>
    </source>
</reference>